<feature type="transmembrane region" description="Helical" evidence="12">
    <location>
        <begin position="280"/>
        <end position="298"/>
    </location>
</feature>
<dbReference type="GO" id="GO:0008506">
    <property type="term" value="F:sucrose:proton symporter activity"/>
    <property type="evidence" value="ECO:0007669"/>
    <property type="project" value="TreeGrafter"/>
</dbReference>
<reference evidence="13" key="1">
    <citation type="submission" date="2012-11" db="EMBL/GenBank/DDBJ databases">
        <title>The Vampirome: Transcriptome and Proteome Analysis of the Submandibular and Accessory Glands of the Vampire Bat and Vector of Human Rabies, Desmodus rotundus.</title>
        <authorList>
            <person name="Francischetti I.M.B."/>
            <person name="Assumpcao T.C.F."/>
            <person name="Ma D."/>
            <person name="Vicente E.C."/>
            <person name="Ribeiro J.M.C."/>
        </authorList>
    </citation>
    <scope>NUCLEOTIDE SEQUENCE</scope>
    <source>
        <tissue evidence="13">Salivary gland</tissue>
    </source>
</reference>
<evidence type="ECO:0000256" key="6">
    <source>
        <dbReference type="ARBA" id="ARBA00038193"/>
    </source>
</evidence>
<feature type="transmembrane region" description="Helical" evidence="12">
    <location>
        <begin position="87"/>
        <end position="110"/>
    </location>
</feature>
<dbReference type="FunFam" id="1.20.1250.20:FF:001230">
    <property type="entry name" value="Solute carrier family 45 member 3"/>
    <property type="match status" value="1"/>
</dbReference>
<comment type="subcellular location">
    <subcellularLocation>
        <location evidence="1">Membrane</location>
        <topology evidence="1">Multi-pass membrane protein</topology>
    </subcellularLocation>
</comment>
<accession>K9ILH2</accession>
<dbReference type="EMBL" id="GABZ01005317">
    <property type="protein sequence ID" value="JAA48208.1"/>
    <property type="molecule type" value="mRNA"/>
</dbReference>
<evidence type="ECO:0000256" key="8">
    <source>
        <dbReference type="ARBA" id="ARBA00053170"/>
    </source>
</evidence>
<evidence type="ECO:0000256" key="2">
    <source>
        <dbReference type="ARBA" id="ARBA00022448"/>
    </source>
</evidence>
<feature type="transmembrane region" description="Helical" evidence="12">
    <location>
        <begin position="388"/>
        <end position="409"/>
    </location>
</feature>
<evidence type="ECO:0000256" key="3">
    <source>
        <dbReference type="ARBA" id="ARBA00022692"/>
    </source>
</evidence>
<dbReference type="InterPro" id="IPR011701">
    <property type="entry name" value="MFS"/>
</dbReference>
<protein>
    <recommendedName>
        <fullName evidence="9">Solute carrier family 45 member 3</fullName>
    </recommendedName>
    <alternativeName>
        <fullName evidence="10">Prostate cancer-associated protein 6</fullName>
    </alternativeName>
    <alternativeName>
        <fullName evidence="11">Prostein</fullName>
    </alternativeName>
</protein>
<feature type="transmembrane region" description="Helical" evidence="12">
    <location>
        <begin position="359"/>
        <end position="382"/>
    </location>
</feature>
<proteinExistence type="evidence at transcript level"/>
<keyword evidence="4 12" id="KW-1133">Transmembrane helix</keyword>
<evidence type="ECO:0000256" key="9">
    <source>
        <dbReference type="ARBA" id="ARBA00073405"/>
    </source>
</evidence>
<organism evidence="13">
    <name type="scientific">Desmodus rotundus</name>
    <name type="common">Vampire bat</name>
    <dbReference type="NCBI Taxonomy" id="9430"/>
    <lineage>
        <taxon>Eukaryota</taxon>
        <taxon>Metazoa</taxon>
        <taxon>Chordata</taxon>
        <taxon>Craniata</taxon>
        <taxon>Vertebrata</taxon>
        <taxon>Euteleostomi</taxon>
        <taxon>Mammalia</taxon>
        <taxon>Eutheria</taxon>
        <taxon>Laurasiatheria</taxon>
        <taxon>Chiroptera</taxon>
        <taxon>Yangochiroptera</taxon>
        <taxon>Phyllostomidae</taxon>
        <taxon>Desmodontinae</taxon>
        <taxon>Desmodus</taxon>
    </lineage>
</organism>
<evidence type="ECO:0000256" key="1">
    <source>
        <dbReference type="ARBA" id="ARBA00004141"/>
    </source>
</evidence>
<feature type="transmembrane region" description="Helical" evidence="12">
    <location>
        <begin position="199"/>
        <end position="218"/>
    </location>
</feature>
<feature type="transmembrane region" description="Helical" evidence="12">
    <location>
        <begin position="20"/>
        <end position="40"/>
    </location>
</feature>
<dbReference type="Gene3D" id="1.20.1250.20">
    <property type="entry name" value="MFS general substrate transporter like domains"/>
    <property type="match status" value="1"/>
</dbReference>
<evidence type="ECO:0000256" key="11">
    <source>
        <dbReference type="ARBA" id="ARBA00082298"/>
    </source>
</evidence>
<feature type="transmembrane region" description="Helical" evidence="12">
    <location>
        <begin position="161"/>
        <end position="179"/>
    </location>
</feature>
<sequence>MVLRLWVSRLLRHQKAQLLLVNLLTFGLEVCLAAGITYVPPLLLEVGVEEKFMTMVLGIGPVLGLVSVPLLGSASDHWRGRYGRRRPFIWALSLGVLLSLFLIPRAGWLAGLLCPDTRPLELALLILGVGLLDFCGQVCFTPLEALLSDLFRDPDHCRQAFSVYAFMISLGGCLGYLLPAIDWDASALAPYLGTQEECLFGLLTLIFLACMVATLFVAEEAAPGPAEPEEGLSSAPWKAVPSRSPHCCSCRTRPAFRNLGTLFPRLHQLCCRMPHTLRRLFVAELCSWMAFMTFTLFYTDFVGEGLYQGVPRAEPGSEARRHYDEGVRMGSLGLFLQCAISLLFSLVMDRLVQRFGTRAVYLASVVAFPVAAGATCLSRSVAVVTASAALTGFTFSALQILPYTLASLYHREKQVFLPKYRGDAGSGASEDSLMTSFPPGPKARSPFPNGHMAAGGSGLLPSAPALCGASACDVSMRVVVGELPEARVVPGRGICLDLAILDSAFLLSQVAPSLFMGSIVQLSQSVTAYMVSAAGLGLVAIYFATRVVFDKSDLTRYSV</sequence>
<comment type="catalytic activity">
    <reaction evidence="7">
        <text>sucrose(out) + H(+)(out) = sucrose(in) + H(+)(in)</text>
        <dbReference type="Rhea" id="RHEA:72187"/>
        <dbReference type="ChEBI" id="CHEBI:15378"/>
        <dbReference type="ChEBI" id="CHEBI:17992"/>
    </reaction>
</comment>
<keyword evidence="2" id="KW-0813">Transport</keyword>
<dbReference type="InterPro" id="IPR036259">
    <property type="entry name" value="MFS_trans_sf"/>
</dbReference>
<evidence type="ECO:0000256" key="10">
    <source>
        <dbReference type="ARBA" id="ARBA00078372"/>
    </source>
</evidence>
<comment type="similarity">
    <text evidence="6">Belongs to the glycoside-pentoside-hexuronide (GPH) cation symporter transporter (TC 2.A.2) family.</text>
</comment>
<feature type="transmembrane region" description="Helical" evidence="12">
    <location>
        <begin position="527"/>
        <end position="549"/>
    </location>
</feature>
<dbReference type="GO" id="GO:0016020">
    <property type="term" value="C:membrane"/>
    <property type="evidence" value="ECO:0007669"/>
    <property type="project" value="UniProtKB-SubCell"/>
</dbReference>
<evidence type="ECO:0000256" key="4">
    <source>
        <dbReference type="ARBA" id="ARBA00022989"/>
    </source>
</evidence>
<keyword evidence="5 12" id="KW-0472">Membrane</keyword>
<evidence type="ECO:0000313" key="13">
    <source>
        <dbReference type="EMBL" id="JAA48208.1"/>
    </source>
</evidence>
<dbReference type="CDD" id="cd17313">
    <property type="entry name" value="MFS_SLC45_SUC"/>
    <property type="match status" value="1"/>
</dbReference>
<evidence type="ECO:0000256" key="5">
    <source>
        <dbReference type="ARBA" id="ARBA00023136"/>
    </source>
</evidence>
<dbReference type="PANTHER" id="PTHR19432">
    <property type="entry name" value="SUGAR TRANSPORTER"/>
    <property type="match status" value="1"/>
</dbReference>
<dbReference type="Pfam" id="PF07690">
    <property type="entry name" value="MFS_1"/>
    <property type="match status" value="1"/>
</dbReference>
<feature type="transmembrane region" description="Helical" evidence="12">
    <location>
        <begin position="52"/>
        <end position="75"/>
    </location>
</feature>
<dbReference type="PANTHER" id="PTHR19432:SF37">
    <property type="entry name" value="SOLUTE CARRIER FAMILY 45 MEMBER 3"/>
    <property type="match status" value="1"/>
</dbReference>
<keyword evidence="3 12" id="KW-0812">Transmembrane</keyword>
<evidence type="ECO:0000256" key="12">
    <source>
        <dbReference type="SAM" id="Phobius"/>
    </source>
</evidence>
<name>K9ILH2_DESRO</name>
<dbReference type="SUPFAM" id="SSF103473">
    <property type="entry name" value="MFS general substrate transporter"/>
    <property type="match status" value="1"/>
</dbReference>
<dbReference type="AlphaFoldDB" id="K9ILH2"/>
<comment type="function">
    <text evidence="8">Proton-associated sucrose transporter. May be able to transport also glucose and fructose.</text>
</comment>
<evidence type="ECO:0000256" key="7">
    <source>
        <dbReference type="ARBA" id="ARBA00052722"/>
    </source>
</evidence>
<feature type="transmembrane region" description="Helical" evidence="12">
    <location>
        <begin position="122"/>
        <end position="140"/>
    </location>
</feature>
<feature type="transmembrane region" description="Helical" evidence="12">
    <location>
        <begin position="329"/>
        <end position="347"/>
    </location>
</feature>